<dbReference type="SUPFAM" id="SSF161098">
    <property type="entry name" value="MetI-like"/>
    <property type="match status" value="1"/>
</dbReference>
<dbReference type="PANTHER" id="PTHR43386">
    <property type="entry name" value="OLIGOPEPTIDE TRANSPORT SYSTEM PERMEASE PROTEIN APPC"/>
    <property type="match status" value="1"/>
</dbReference>
<comment type="subcellular location">
    <subcellularLocation>
        <location evidence="1 7">Cell membrane</location>
        <topology evidence="1 7">Multi-pass membrane protein</topology>
    </subcellularLocation>
</comment>
<feature type="transmembrane region" description="Helical" evidence="7">
    <location>
        <begin position="113"/>
        <end position="139"/>
    </location>
</feature>
<name>A0A7C4D116_9CREN</name>
<evidence type="ECO:0000256" key="3">
    <source>
        <dbReference type="ARBA" id="ARBA00022475"/>
    </source>
</evidence>
<feature type="domain" description="ABC transmembrane type-1" evidence="8">
    <location>
        <begin position="65"/>
        <end position="253"/>
    </location>
</feature>
<feature type="transmembrane region" description="Helical" evidence="7">
    <location>
        <begin position="227"/>
        <end position="248"/>
    </location>
</feature>
<reference evidence="9" key="1">
    <citation type="journal article" date="2020" name="mSystems">
        <title>Genome- and Community-Level Interaction Insights into Carbon Utilization and Element Cycling Functions of Hydrothermarchaeota in Hydrothermal Sediment.</title>
        <authorList>
            <person name="Zhou Z."/>
            <person name="Liu Y."/>
            <person name="Xu W."/>
            <person name="Pan J."/>
            <person name="Luo Z.H."/>
            <person name="Li M."/>
        </authorList>
    </citation>
    <scope>NUCLEOTIDE SEQUENCE [LARGE SCALE GENOMIC DNA]</scope>
    <source>
        <strain evidence="9">SpSt-658</strain>
    </source>
</reference>
<evidence type="ECO:0000256" key="7">
    <source>
        <dbReference type="RuleBase" id="RU363032"/>
    </source>
</evidence>
<feature type="transmembrane region" description="Helical" evidence="7">
    <location>
        <begin position="182"/>
        <end position="207"/>
    </location>
</feature>
<evidence type="ECO:0000259" key="8">
    <source>
        <dbReference type="PROSITE" id="PS50928"/>
    </source>
</evidence>
<dbReference type="GO" id="GO:0055085">
    <property type="term" value="P:transmembrane transport"/>
    <property type="evidence" value="ECO:0007669"/>
    <property type="project" value="InterPro"/>
</dbReference>
<dbReference type="PANTHER" id="PTHR43386:SF1">
    <property type="entry name" value="D,D-DIPEPTIDE TRANSPORT SYSTEM PERMEASE PROTEIN DDPC-RELATED"/>
    <property type="match status" value="1"/>
</dbReference>
<evidence type="ECO:0000256" key="1">
    <source>
        <dbReference type="ARBA" id="ARBA00004651"/>
    </source>
</evidence>
<dbReference type="GO" id="GO:0005886">
    <property type="term" value="C:plasma membrane"/>
    <property type="evidence" value="ECO:0007669"/>
    <property type="project" value="UniProtKB-SubCell"/>
</dbReference>
<dbReference type="InterPro" id="IPR050366">
    <property type="entry name" value="BP-dependent_transpt_permease"/>
</dbReference>
<organism evidence="9">
    <name type="scientific">Ignisphaera aggregans</name>
    <dbReference type="NCBI Taxonomy" id="334771"/>
    <lineage>
        <taxon>Archaea</taxon>
        <taxon>Thermoproteota</taxon>
        <taxon>Thermoprotei</taxon>
        <taxon>Desulfurococcales</taxon>
        <taxon>Desulfurococcaceae</taxon>
        <taxon>Ignisphaera</taxon>
    </lineage>
</organism>
<feature type="transmembrane region" description="Helical" evidence="7">
    <location>
        <begin position="67"/>
        <end position="93"/>
    </location>
</feature>
<keyword evidence="5 7" id="KW-1133">Transmembrane helix</keyword>
<evidence type="ECO:0000256" key="4">
    <source>
        <dbReference type="ARBA" id="ARBA00022692"/>
    </source>
</evidence>
<evidence type="ECO:0000256" key="6">
    <source>
        <dbReference type="ARBA" id="ARBA00023136"/>
    </source>
</evidence>
<dbReference type="AlphaFoldDB" id="A0A7C4D116"/>
<dbReference type="InterPro" id="IPR000515">
    <property type="entry name" value="MetI-like"/>
</dbReference>
<feature type="transmembrane region" description="Helical" evidence="7">
    <location>
        <begin position="6"/>
        <end position="28"/>
    </location>
</feature>
<keyword evidence="6 7" id="KW-0472">Membrane</keyword>
<dbReference type="Gene3D" id="1.10.3720.10">
    <property type="entry name" value="MetI-like"/>
    <property type="match status" value="1"/>
</dbReference>
<evidence type="ECO:0000256" key="5">
    <source>
        <dbReference type="ARBA" id="ARBA00022989"/>
    </source>
</evidence>
<dbReference type="InterPro" id="IPR035906">
    <property type="entry name" value="MetI-like_sf"/>
</dbReference>
<accession>A0A7C4D116</accession>
<proteinExistence type="inferred from homology"/>
<keyword evidence="2 7" id="KW-0813">Transport</keyword>
<dbReference type="Pfam" id="PF00528">
    <property type="entry name" value="BPD_transp_1"/>
    <property type="match status" value="1"/>
</dbReference>
<dbReference type="PROSITE" id="PS50928">
    <property type="entry name" value="ABC_TM1"/>
    <property type="match status" value="1"/>
</dbReference>
<evidence type="ECO:0000313" key="9">
    <source>
        <dbReference type="EMBL" id="HGM06818.1"/>
    </source>
</evidence>
<gene>
    <name evidence="9" type="ORF">ENU31_00200</name>
</gene>
<sequence length="271" mass="30026">MNLKLVILILSISIFIMLMAVLDIVVPYRYDEVRLDKRLLPPSINHPFGTDSLGRDIFIRILYGTRLSLTVSSLSLAISATLGTLIGILSALSKHFHTLADLVMNFFYIVPSIFVATITAFVTGFGIHVIAIAIVLRFLPLFYRITRTIALAICAEPYIESVKVIGASTLYILSHYIARETIYIVAILSIYSFPETLSIEISLNFIGLGVQPPTPSLGSILAEAVRYVAVAPHIIVPPILVIFAVILITEILGKSIKRYLDSYNIDEKLIY</sequence>
<dbReference type="EMBL" id="DTCA01000008">
    <property type="protein sequence ID" value="HGM06818.1"/>
    <property type="molecule type" value="Genomic_DNA"/>
</dbReference>
<comment type="similarity">
    <text evidence="7">Belongs to the binding-protein-dependent transport system permease family.</text>
</comment>
<comment type="caution">
    <text evidence="9">The sequence shown here is derived from an EMBL/GenBank/DDBJ whole genome shotgun (WGS) entry which is preliminary data.</text>
</comment>
<keyword evidence="3" id="KW-1003">Cell membrane</keyword>
<protein>
    <submittedName>
        <fullName evidence="9">ABC transporter permease</fullName>
    </submittedName>
</protein>
<keyword evidence="4 7" id="KW-0812">Transmembrane</keyword>
<evidence type="ECO:0000256" key="2">
    <source>
        <dbReference type="ARBA" id="ARBA00022448"/>
    </source>
</evidence>